<organism evidence="1 2">
    <name type="scientific">Pedobacter alpinus</name>
    <dbReference type="NCBI Taxonomy" id="1590643"/>
    <lineage>
        <taxon>Bacteria</taxon>
        <taxon>Pseudomonadati</taxon>
        <taxon>Bacteroidota</taxon>
        <taxon>Sphingobacteriia</taxon>
        <taxon>Sphingobacteriales</taxon>
        <taxon>Sphingobacteriaceae</taxon>
        <taxon>Pedobacter</taxon>
    </lineage>
</organism>
<reference evidence="2" key="1">
    <citation type="journal article" date="2019" name="Int. J. Syst. Evol. Microbiol.">
        <title>The Global Catalogue of Microorganisms (GCM) 10K type strain sequencing project: providing services to taxonomists for standard genome sequencing and annotation.</title>
        <authorList>
            <consortium name="The Broad Institute Genomics Platform"/>
            <consortium name="The Broad Institute Genome Sequencing Center for Infectious Disease"/>
            <person name="Wu L."/>
            <person name="Ma J."/>
        </authorList>
    </citation>
    <scope>NUCLEOTIDE SEQUENCE [LARGE SCALE GENOMIC DNA]</scope>
    <source>
        <strain evidence="2">KCTC 42456</strain>
    </source>
</reference>
<comment type="caution">
    <text evidence="1">The sequence shown here is derived from an EMBL/GenBank/DDBJ whole genome shotgun (WGS) entry which is preliminary data.</text>
</comment>
<dbReference type="Proteomes" id="UP001597546">
    <property type="component" value="Unassembled WGS sequence"/>
</dbReference>
<dbReference type="EMBL" id="JBHULV010000008">
    <property type="protein sequence ID" value="MFD2730660.1"/>
    <property type="molecule type" value="Genomic_DNA"/>
</dbReference>
<protein>
    <submittedName>
        <fullName evidence="1">ABC transporter ATPase</fullName>
    </submittedName>
</protein>
<dbReference type="RefSeq" id="WP_379040544.1">
    <property type="nucleotide sequence ID" value="NZ_JBHSKW010000005.1"/>
</dbReference>
<name>A0ABW5TMZ9_9SPHI</name>
<evidence type="ECO:0000313" key="2">
    <source>
        <dbReference type="Proteomes" id="UP001597546"/>
    </source>
</evidence>
<accession>A0ABW5TMZ9</accession>
<proteinExistence type="predicted"/>
<evidence type="ECO:0000313" key="1">
    <source>
        <dbReference type="EMBL" id="MFD2730660.1"/>
    </source>
</evidence>
<gene>
    <name evidence="1" type="ORF">ACFSSE_03010</name>
</gene>
<keyword evidence="2" id="KW-1185">Reference proteome</keyword>
<sequence length="158" mass="18216">MINPGARVWIYQSDKEFEQSQLIDLDVLLKNFTANWSAHNQQLSASFEIKYNRFIVLIVDETQAGASGCSIDKSVHLMKDVEQKFNVNLFDRFNIAYKDGDKIVTVNRNSFEDLIANGKVNSFTIVFNNIVPTYEEYLNNWETPLANSWHAKLFKVEA</sequence>